<reference evidence="1 2" key="1">
    <citation type="journal article" date="2012" name="Science">
        <title>The Paleozoic origin of enzymatic lignin decomposition reconstructed from 31 fungal genomes.</title>
        <authorList>
            <person name="Floudas D."/>
            <person name="Binder M."/>
            <person name="Riley R."/>
            <person name="Barry K."/>
            <person name="Blanchette R.A."/>
            <person name="Henrissat B."/>
            <person name="Martinez A.T."/>
            <person name="Otillar R."/>
            <person name="Spatafora J.W."/>
            <person name="Yadav J.S."/>
            <person name="Aerts A."/>
            <person name="Benoit I."/>
            <person name="Boyd A."/>
            <person name="Carlson A."/>
            <person name="Copeland A."/>
            <person name="Coutinho P.M."/>
            <person name="de Vries R.P."/>
            <person name="Ferreira P."/>
            <person name="Findley K."/>
            <person name="Foster B."/>
            <person name="Gaskell J."/>
            <person name="Glotzer D."/>
            <person name="Gorecki P."/>
            <person name="Heitman J."/>
            <person name="Hesse C."/>
            <person name="Hori C."/>
            <person name="Igarashi K."/>
            <person name="Jurgens J.A."/>
            <person name="Kallen N."/>
            <person name="Kersten P."/>
            <person name="Kohler A."/>
            <person name="Kuees U."/>
            <person name="Kumar T.K.A."/>
            <person name="Kuo A."/>
            <person name="LaButti K."/>
            <person name="Larrondo L.F."/>
            <person name="Lindquist E."/>
            <person name="Ling A."/>
            <person name="Lombard V."/>
            <person name="Lucas S."/>
            <person name="Lundell T."/>
            <person name="Martin R."/>
            <person name="McLaughlin D.J."/>
            <person name="Morgenstern I."/>
            <person name="Morin E."/>
            <person name="Murat C."/>
            <person name="Nagy L.G."/>
            <person name="Nolan M."/>
            <person name="Ohm R.A."/>
            <person name="Patyshakuliyeva A."/>
            <person name="Rokas A."/>
            <person name="Ruiz-Duenas F.J."/>
            <person name="Sabat G."/>
            <person name="Salamov A."/>
            <person name="Samejima M."/>
            <person name="Schmutz J."/>
            <person name="Slot J.C."/>
            <person name="St John F."/>
            <person name="Stenlid J."/>
            <person name="Sun H."/>
            <person name="Sun S."/>
            <person name="Syed K."/>
            <person name="Tsang A."/>
            <person name="Wiebenga A."/>
            <person name="Young D."/>
            <person name="Pisabarro A."/>
            <person name="Eastwood D.C."/>
            <person name="Martin F."/>
            <person name="Cullen D."/>
            <person name="Grigoriev I.V."/>
            <person name="Hibbett D.S."/>
        </authorList>
    </citation>
    <scope>NUCLEOTIDE SEQUENCE [LARGE SCALE GENOMIC DNA]</scope>
    <source>
        <strain evidence="1 2">MD-104</strain>
    </source>
</reference>
<gene>
    <name evidence="1" type="ORF">WOLCODRAFT_150025</name>
</gene>
<keyword evidence="2" id="KW-1185">Reference proteome</keyword>
<organism evidence="1 2">
    <name type="scientific">Wolfiporia cocos (strain MD-104)</name>
    <name type="common">Brown rot fungus</name>
    <dbReference type="NCBI Taxonomy" id="742152"/>
    <lineage>
        <taxon>Eukaryota</taxon>
        <taxon>Fungi</taxon>
        <taxon>Dikarya</taxon>
        <taxon>Basidiomycota</taxon>
        <taxon>Agaricomycotina</taxon>
        <taxon>Agaricomycetes</taxon>
        <taxon>Polyporales</taxon>
        <taxon>Phaeolaceae</taxon>
        <taxon>Wolfiporia</taxon>
    </lineage>
</organism>
<dbReference type="AlphaFoldDB" id="A0A2H3JCI9"/>
<evidence type="ECO:0000313" key="2">
    <source>
        <dbReference type="Proteomes" id="UP000218811"/>
    </source>
</evidence>
<accession>A0A2H3JCI9</accession>
<protein>
    <submittedName>
        <fullName evidence="1">Uncharacterized protein</fullName>
    </submittedName>
</protein>
<evidence type="ECO:0000313" key="1">
    <source>
        <dbReference type="EMBL" id="PCH39972.1"/>
    </source>
</evidence>
<dbReference type="Proteomes" id="UP000218811">
    <property type="component" value="Unassembled WGS sequence"/>
</dbReference>
<proteinExistence type="predicted"/>
<dbReference type="EMBL" id="KB468053">
    <property type="protein sequence ID" value="PCH39972.1"/>
    <property type="molecule type" value="Genomic_DNA"/>
</dbReference>
<sequence>MSSLFIKETTTVEPGNWSANRSDYRVIVRPDMFMCSVFLYSGDLAVRKW</sequence>
<name>A0A2H3JCI9_WOLCO</name>